<dbReference type="InterPro" id="IPR052159">
    <property type="entry name" value="Competence_DNA_uptake"/>
</dbReference>
<evidence type="ECO:0008006" key="11">
    <source>
        <dbReference type="Google" id="ProtNLM"/>
    </source>
</evidence>
<sequence length="513" mass="55429">MQVTPSRIFLAACIAATFGIGVGILFPVPFAVLLVIAGFAVACITFGFPKNAAFGSARWLSAGLGVALLSVIFGIWRGSEAVQKISYENIVPFNNSRVTIEGVIAHYPDYRIEQSRYMLDQLLVNSKRLSGKVLVFAETNPRFSYGDRISVQGKLRTPEPFDGFNYPRFLAKDGIFATIRAEKTELLVSQTHITPGFVLAKIRSALDRSTAAILPAQEAGILKALLVGDEGGMREKFKEALNRAGLRHIVAVSGMNITIIVGMVASFFLGIGLWRHHAFWATIAVAAFFVLLIGAPASALRAAIMGLSARAGPLLGRRASSFRLLIISCAAMAFLSPLALLYDLGFQLSFTAAAGMVLFSEPLAVVFAKTSLPKTIRDVLATTFAAQITALPLLFLTFGRVSLVFPFTNLVVLPPLPYVTIWGWAATTLGMLMPLAGSAVALPLAPYLAFVVWVTEAAARAPIFEFSLAGTAGWGMAISWWAALLFFVWKWRRSIPTPADKARALMPDYTNSL</sequence>
<evidence type="ECO:0000256" key="1">
    <source>
        <dbReference type="ARBA" id="ARBA00004651"/>
    </source>
</evidence>
<accession>A0A1G2PJM4</accession>
<dbReference type="Pfam" id="PF13567">
    <property type="entry name" value="DUF4131"/>
    <property type="match status" value="1"/>
</dbReference>
<evidence type="ECO:0000259" key="7">
    <source>
        <dbReference type="Pfam" id="PF03772"/>
    </source>
</evidence>
<dbReference type="InterPro" id="IPR004477">
    <property type="entry name" value="ComEC_N"/>
</dbReference>
<feature type="transmembrane region" description="Helical" evidence="6">
    <location>
        <begin position="30"/>
        <end position="47"/>
    </location>
</feature>
<organism evidence="9 10">
    <name type="scientific">Candidatus Terrybacteria bacterium RIFCSPHIGHO2_01_FULL_48_17</name>
    <dbReference type="NCBI Taxonomy" id="1802362"/>
    <lineage>
        <taxon>Bacteria</taxon>
        <taxon>Candidatus Terryibacteriota</taxon>
    </lineage>
</organism>
<evidence type="ECO:0000313" key="10">
    <source>
        <dbReference type="Proteomes" id="UP000177629"/>
    </source>
</evidence>
<feature type="transmembrane region" description="Helical" evidence="6">
    <location>
        <begin position="432"/>
        <end position="454"/>
    </location>
</feature>
<feature type="domain" description="DUF4131" evidence="8">
    <location>
        <begin position="27"/>
        <end position="186"/>
    </location>
</feature>
<comment type="caution">
    <text evidence="9">The sequence shown here is derived from an EMBL/GenBank/DDBJ whole genome shotgun (WGS) entry which is preliminary data.</text>
</comment>
<dbReference type="Pfam" id="PF03772">
    <property type="entry name" value="Competence"/>
    <property type="match status" value="1"/>
</dbReference>
<evidence type="ECO:0000256" key="2">
    <source>
        <dbReference type="ARBA" id="ARBA00022475"/>
    </source>
</evidence>
<dbReference type="STRING" id="1802362.A2806_02870"/>
<feature type="transmembrane region" description="Helical" evidence="6">
    <location>
        <begin position="379"/>
        <end position="398"/>
    </location>
</feature>
<comment type="subcellular location">
    <subcellularLocation>
        <location evidence="1">Cell membrane</location>
        <topology evidence="1">Multi-pass membrane protein</topology>
    </subcellularLocation>
</comment>
<keyword evidence="4 6" id="KW-1133">Transmembrane helix</keyword>
<gene>
    <name evidence="9" type="ORF">A2806_02870</name>
</gene>
<dbReference type="AlphaFoldDB" id="A0A1G2PJM4"/>
<evidence type="ECO:0000256" key="4">
    <source>
        <dbReference type="ARBA" id="ARBA00022989"/>
    </source>
</evidence>
<evidence type="ECO:0000313" key="9">
    <source>
        <dbReference type="EMBL" id="OHA48516.1"/>
    </source>
</evidence>
<dbReference type="PANTHER" id="PTHR30619">
    <property type="entry name" value="DNA INTERNALIZATION/COMPETENCE PROTEIN COMEC/REC2"/>
    <property type="match status" value="1"/>
</dbReference>
<proteinExistence type="predicted"/>
<feature type="transmembrane region" description="Helical" evidence="6">
    <location>
        <begin position="59"/>
        <end position="76"/>
    </location>
</feature>
<dbReference type="Proteomes" id="UP000177629">
    <property type="component" value="Unassembled WGS sequence"/>
</dbReference>
<dbReference type="InterPro" id="IPR025405">
    <property type="entry name" value="DUF4131"/>
</dbReference>
<protein>
    <recommendedName>
        <fullName evidence="11">ComEC/Rec2-related protein domain-containing protein</fullName>
    </recommendedName>
</protein>
<dbReference type="PANTHER" id="PTHR30619:SF1">
    <property type="entry name" value="RECOMBINATION PROTEIN 2"/>
    <property type="match status" value="1"/>
</dbReference>
<keyword evidence="5 6" id="KW-0472">Membrane</keyword>
<dbReference type="NCBIfam" id="TIGR00360">
    <property type="entry name" value="ComEC_N-term"/>
    <property type="match status" value="1"/>
</dbReference>
<dbReference type="GO" id="GO:0005886">
    <property type="term" value="C:plasma membrane"/>
    <property type="evidence" value="ECO:0007669"/>
    <property type="project" value="UniProtKB-SubCell"/>
</dbReference>
<name>A0A1G2PJM4_9BACT</name>
<keyword evidence="2" id="KW-1003">Cell membrane</keyword>
<feature type="transmembrane region" description="Helical" evidence="6">
    <location>
        <begin position="348"/>
        <end position="367"/>
    </location>
</feature>
<dbReference type="EMBL" id="MHSS01000006">
    <property type="protein sequence ID" value="OHA48516.1"/>
    <property type="molecule type" value="Genomic_DNA"/>
</dbReference>
<evidence type="ECO:0000256" key="6">
    <source>
        <dbReference type="SAM" id="Phobius"/>
    </source>
</evidence>
<keyword evidence="3 6" id="KW-0812">Transmembrane</keyword>
<evidence type="ECO:0000256" key="3">
    <source>
        <dbReference type="ARBA" id="ARBA00022692"/>
    </source>
</evidence>
<feature type="transmembrane region" description="Helical" evidence="6">
    <location>
        <begin position="321"/>
        <end position="342"/>
    </location>
</feature>
<evidence type="ECO:0000256" key="5">
    <source>
        <dbReference type="ARBA" id="ARBA00023136"/>
    </source>
</evidence>
<feature type="transmembrane region" description="Helical" evidence="6">
    <location>
        <begin position="249"/>
        <end position="273"/>
    </location>
</feature>
<feature type="domain" description="ComEC/Rec2-related protein" evidence="7">
    <location>
        <begin position="225"/>
        <end position="492"/>
    </location>
</feature>
<feature type="transmembrane region" description="Helical" evidence="6">
    <location>
        <begin position="466"/>
        <end position="489"/>
    </location>
</feature>
<feature type="transmembrane region" description="Helical" evidence="6">
    <location>
        <begin position="279"/>
        <end position="300"/>
    </location>
</feature>
<feature type="transmembrane region" description="Helical" evidence="6">
    <location>
        <begin position="404"/>
        <end position="425"/>
    </location>
</feature>
<evidence type="ECO:0000259" key="8">
    <source>
        <dbReference type="Pfam" id="PF13567"/>
    </source>
</evidence>
<reference evidence="9 10" key="1">
    <citation type="journal article" date="2016" name="Nat. Commun.">
        <title>Thousands of microbial genomes shed light on interconnected biogeochemical processes in an aquifer system.</title>
        <authorList>
            <person name="Anantharaman K."/>
            <person name="Brown C.T."/>
            <person name="Hug L.A."/>
            <person name="Sharon I."/>
            <person name="Castelle C.J."/>
            <person name="Probst A.J."/>
            <person name="Thomas B.C."/>
            <person name="Singh A."/>
            <person name="Wilkins M.J."/>
            <person name="Karaoz U."/>
            <person name="Brodie E.L."/>
            <person name="Williams K.H."/>
            <person name="Hubbard S.S."/>
            <person name="Banfield J.F."/>
        </authorList>
    </citation>
    <scope>NUCLEOTIDE SEQUENCE [LARGE SCALE GENOMIC DNA]</scope>
</reference>